<keyword evidence="2" id="KW-0238">DNA-binding</keyword>
<dbReference type="PANTHER" id="PTHR47506:SF1">
    <property type="entry name" value="HTH-TYPE TRANSCRIPTIONAL REGULATOR YJDC"/>
    <property type="match status" value="1"/>
</dbReference>
<dbReference type="InterPro" id="IPR036271">
    <property type="entry name" value="Tet_transcr_reg_TetR-rel_C_sf"/>
</dbReference>
<dbReference type="Gene3D" id="1.10.357.10">
    <property type="entry name" value="Tetracycline Repressor, domain 2"/>
    <property type="match status" value="1"/>
</dbReference>
<organism evidence="5">
    <name type="scientific">hydrothermal vent metagenome</name>
    <dbReference type="NCBI Taxonomy" id="652676"/>
    <lineage>
        <taxon>unclassified sequences</taxon>
        <taxon>metagenomes</taxon>
        <taxon>ecological metagenomes</taxon>
    </lineage>
</organism>
<evidence type="ECO:0000259" key="4">
    <source>
        <dbReference type="PROSITE" id="PS50977"/>
    </source>
</evidence>
<name>A0A3B1A7U6_9ZZZZ</name>
<protein>
    <recommendedName>
        <fullName evidence="4">HTH tetR-type domain-containing protein</fullName>
    </recommendedName>
</protein>
<dbReference type="SUPFAM" id="SSF46689">
    <property type="entry name" value="Homeodomain-like"/>
    <property type="match status" value="1"/>
</dbReference>
<keyword evidence="1" id="KW-0805">Transcription regulation</keyword>
<dbReference type="GO" id="GO:0003677">
    <property type="term" value="F:DNA binding"/>
    <property type="evidence" value="ECO:0007669"/>
    <property type="project" value="UniProtKB-KW"/>
</dbReference>
<accession>A0A3B1A7U6</accession>
<dbReference type="AlphaFoldDB" id="A0A3B1A7U6"/>
<feature type="domain" description="HTH tetR-type" evidence="4">
    <location>
        <begin position="6"/>
        <end position="66"/>
    </location>
</feature>
<reference evidence="5" key="1">
    <citation type="submission" date="2018-06" db="EMBL/GenBank/DDBJ databases">
        <authorList>
            <person name="Zhirakovskaya E."/>
        </authorList>
    </citation>
    <scope>NUCLEOTIDE SEQUENCE</scope>
</reference>
<dbReference type="EMBL" id="UOFS01000042">
    <property type="protein sequence ID" value="VAX00162.1"/>
    <property type="molecule type" value="Genomic_DNA"/>
</dbReference>
<dbReference type="PANTHER" id="PTHR47506">
    <property type="entry name" value="TRANSCRIPTIONAL REGULATORY PROTEIN"/>
    <property type="match status" value="1"/>
</dbReference>
<proteinExistence type="predicted"/>
<dbReference type="InterPro" id="IPR001647">
    <property type="entry name" value="HTH_TetR"/>
</dbReference>
<dbReference type="SUPFAM" id="SSF48498">
    <property type="entry name" value="Tetracyclin repressor-like, C-terminal domain"/>
    <property type="match status" value="1"/>
</dbReference>
<dbReference type="InterPro" id="IPR011075">
    <property type="entry name" value="TetR_C"/>
</dbReference>
<sequence>MARNKAFDKDEALEAAMLLFWKNGYADTSIQALEKAMNLKRSSIYNTFGNKRTLFQQTLVHYLEIVLMRFIFALEQGDTVKQSIKNILNEVIYLHFNPDYPGGCMVVLSVLENYQHDKETNIMLDGAIKLLQEAVVVRLKRGEEEGEFSHPVKHQDIANQVVALITGMIVMAKANFAKKQLQSLIDSTIQLMFIQYTR</sequence>
<dbReference type="Pfam" id="PF00440">
    <property type="entry name" value="TetR_N"/>
    <property type="match status" value="1"/>
</dbReference>
<dbReference type="Pfam" id="PF16925">
    <property type="entry name" value="TetR_C_13"/>
    <property type="match status" value="1"/>
</dbReference>
<dbReference type="InterPro" id="IPR009057">
    <property type="entry name" value="Homeodomain-like_sf"/>
</dbReference>
<dbReference type="Gene3D" id="1.10.10.60">
    <property type="entry name" value="Homeodomain-like"/>
    <property type="match status" value="1"/>
</dbReference>
<dbReference type="PROSITE" id="PS50977">
    <property type="entry name" value="HTH_TETR_2"/>
    <property type="match status" value="1"/>
</dbReference>
<gene>
    <name evidence="5" type="ORF">MNBD_GAMMA22-1163</name>
</gene>
<evidence type="ECO:0000256" key="2">
    <source>
        <dbReference type="ARBA" id="ARBA00023125"/>
    </source>
</evidence>
<evidence type="ECO:0000256" key="1">
    <source>
        <dbReference type="ARBA" id="ARBA00023015"/>
    </source>
</evidence>
<evidence type="ECO:0000256" key="3">
    <source>
        <dbReference type="ARBA" id="ARBA00023163"/>
    </source>
</evidence>
<evidence type="ECO:0000313" key="5">
    <source>
        <dbReference type="EMBL" id="VAX00162.1"/>
    </source>
</evidence>
<keyword evidence="3" id="KW-0804">Transcription</keyword>